<dbReference type="PANTHER" id="PTHR46704:SF9">
    <property type="entry name" value="BHLH DOMAIN-CONTAINING PROTEIN"/>
    <property type="match status" value="1"/>
</dbReference>
<reference evidence="1 2" key="1">
    <citation type="submission" date="2023-09" db="EMBL/GenBank/DDBJ databases">
        <authorList>
            <person name="Wang M."/>
        </authorList>
    </citation>
    <scope>NUCLEOTIDE SEQUENCE [LARGE SCALE GENOMIC DNA]</scope>
    <source>
        <strain evidence="1">GT-2023</strain>
        <tissue evidence="1">Liver</tissue>
    </source>
</reference>
<evidence type="ECO:0000313" key="2">
    <source>
        <dbReference type="Proteomes" id="UP001558613"/>
    </source>
</evidence>
<feature type="non-terminal residue" evidence="1">
    <location>
        <position position="98"/>
    </location>
</feature>
<gene>
    <name evidence="1" type="ORF">QQF64_027219</name>
</gene>
<proteinExistence type="predicted"/>
<dbReference type="Proteomes" id="UP001558613">
    <property type="component" value="Unassembled WGS sequence"/>
</dbReference>
<name>A0ABR3NCI5_9TELE</name>
<dbReference type="PANTHER" id="PTHR46704">
    <property type="entry name" value="CXC DOMAIN-CONTAINING PROTEIN-RELATED"/>
    <property type="match status" value="1"/>
</dbReference>
<keyword evidence="2" id="KW-1185">Reference proteome</keyword>
<accession>A0ABR3NCI5</accession>
<protein>
    <submittedName>
        <fullName evidence="1">Uncharacterized protein</fullName>
    </submittedName>
</protein>
<comment type="caution">
    <text evidence="1">The sequence shown here is derived from an EMBL/GenBank/DDBJ whole genome shotgun (WGS) entry which is preliminary data.</text>
</comment>
<dbReference type="EMBL" id="JAYMGO010000005">
    <property type="protein sequence ID" value="KAL1274405.1"/>
    <property type="molecule type" value="Genomic_DNA"/>
</dbReference>
<sequence length="98" mass="11080">MLGILGKRFEDAGLRDLCIESGVVAEGSVAGVLDGRKYNRAVRLHKLLYEAFMRLAWNGFLAWLEDNHPTSRGYLEETQKSILTLREEVSEDALKEVL</sequence>
<evidence type="ECO:0000313" key="1">
    <source>
        <dbReference type="EMBL" id="KAL1274405.1"/>
    </source>
</evidence>
<organism evidence="1 2">
    <name type="scientific">Cirrhinus molitorella</name>
    <name type="common">mud carp</name>
    <dbReference type="NCBI Taxonomy" id="172907"/>
    <lineage>
        <taxon>Eukaryota</taxon>
        <taxon>Metazoa</taxon>
        <taxon>Chordata</taxon>
        <taxon>Craniata</taxon>
        <taxon>Vertebrata</taxon>
        <taxon>Euteleostomi</taxon>
        <taxon>Actinopterygii</taxon>
        <taxon>Neopterygii</taxon>
        <taxon>Teleostei</taxon>
        <taxon>Ostariophysi</taxon>
        <taxon>Cypriniformes</taxon>
        <taxon>Cyprinidae</taxon>
        <taxon>Labeoninae</taxon>
        <taxon>Labeonini</taxon>
        <taxon>Cirrhinus</taxon>
    </lineage>
</organism>